<organism evidence="4 5">
    <name type="scientific">Dendrobium chrysotoxum</name>
    <name type="common">Orchid</name>
    <dbReference type="NCBI Taxonomy" id="161865"/>
    <lineage>
        <taxon>Eukaryota</taxon>
        <taxon>Viridiplantae</taxon>
        <taxon>Streptophyta</taxon>
        <taxon>Embryophyta</taxon>
        <taxon>Tracheophyta</taxon>
        <taxon>Spermatophyta</taxon>
        <taxon>Magnoliopsida</taxon>
        <taxon>Liliopsida</taxon>
        <taxon>Asparagales</taxon>
        <taxon>Orchidaceae</taxon>
        <taxon>Epidendroideae</taxon>
        <taxon>Malaxideae</taxon>
        <taxon>Dendrobiinae</taxon>
        <taxon>Dendrobium</taxon>
    </lineage>
</organism>
<evidence type="ECO:0000256" key="2">
    <source>
        <dbReference type="SAM" id="MobiDB-lite"/>
    </source>
</evidence>
<keyword evidence="1" id="KW-0143">Chaperone</keyword>
<name>A0AAV7GR44_DENCH</name>
<dbReference type="SMART" id="SM00213">
    <property type="entry name" value="UBQ"/>
    <property type="match status" value="1"/>
</dbReference>
<evidence type="ECO:0000313" key="4">
    <source>
        <dbReference type="EMBL" id="KAH0458198.1"/>
    </source>
</evidence>
<dbReference type="InterPro" id="IPR029071">
    <property type="entry name" value="Ubiquitin-like_domsf"/>
</dbReference>
<dbReference type="InterPro" id="IPR000626">
    <property type="entry name" value="Ubiquitin-like_dom"/>
</dbReference>
<sequence>MCGRRMEGRNVGVIGDQRWDQEARSSSCGSVQQASTGLGIGWVIRAKSLARARTRTRGRQASRRFLGARVWLCHTGVSDAQGTSDGSLEEQLGISRAFQPRVINPRSLSWTVGGETPVSEERSGGRFRQGSDDEMMRGSGFDGGSRGGKTDPPVELEWEMRPGGMLVQRRLLDPGAQPPPMIRLRICYAESKFEVSVGPRATFRELKKELEAETGLRQAEQRVIYRGKERENGEFLDRCGVKDRSKLVVMEDPSSRERRYIEMRRTAKIQSSALAIAALSLEVDKYAAQVSAIEKSISSRKKVPELQITTLIELLMRQAVKLDGIVAEGDTSFQKKLLAKRVQKCVEALDVLKLSNGKLKSVIVTTKWETFDLPSTTNLELF</sequence>
<comment type="caution">
    <text evidence="4">The sequence shown here is derived from an EMBL/GenBank/DDBJ whole genome shotgun (WGS) entry which is preliminary data.</text>
</comment>
<keyword evidence="5" id="KW-1185">Reference proteome</keyword>
<dbReference type="AlphaFoldDB" id="A0AAV7GR44"/>
<dbReference type="GO" id="GO:0000774">
    <property type="term" value="F:adenyl-nucleotide exchange factor activity"/>
    <property type="evidence" value="ECO:0007669"/>
    <property type="project" value="TreeGrafter"/>
</dbReference>
<dbReference type="SUPFAM" id="SSF54236">
    <property type="entry name" value="Ubiquitin-like"/>
    <property type="match status" value="1"/>
</dbReference>
<evidence type="ECO:0000256" key="1">
    <source>
        <dbReference type="ARBA" id="ARBA00023186"/>
    </source>
</evidence>
<proteinExistence type="predicted"/>
<dbReference type="GO" id="GO:0005737">
    <property type="term" value="C:cytoplasm"/>
    <property type="evidence" value="ECO:0007669"/>
    <property type="project" value="TreeGrafter"/>
</dbReference>
<evidence type="ECO:0000313" key="5">
    <source>
        <dbReference type="Proteomes" id="UP000775213"/>
    </source>
</evidence>
<dbReference type="InterPro" id="IPR039773">
    <property type="entry name" value="BAG_chaperone_regulator"/>
</dbReference>
<accession>A0AAV7GR44</accession>
<dbReference type="Proteomes" id="UP000775213">
    <property type="component" value="Unassembled WGS sequence"/>
</dbReference>
<dbReference type="SUPFAM" id="SSF63491">
    <property type="entry name" value="BAG domain"/>
    <property type="match status" value="1"/>
</dbReference>
<feature type="region of interest" description="Disordered" evidence="2">
    <location>
        <begin position="109"/>
        <end position="152"/>
    </location>
</feature>
<evidence type="ECO:0000259" key="3">
    <source>
        <dbReference type="PROSITE" id="PS50053"/>
    </source>
</evidence>
<dbReference type="Pfam" id="PF00240">
    <property type="entry name" value="ubiquitin"/>
    <property type="match status" value="1"/>
</dbReference>
<feature type="domain" description="Ubiquitin-like" evidence="3">
    <location>
        <begin position="182"/>
        <end position="250"/>
    </location>
</feature>
<protein>
    <recommendedName>
        <fullName evidence="3">Ubiquitin-like domain-containing protein</fullName>
    </recommendedName>
</protein>
<dbReference type="InterPro" id="IPR036533">
    <property type="entry name" value="BAG_dom_sf"/>
</dbReference>
<dbReference type="Gene3D" id="1.20.58.120">
    <property type="entry name" value="BAG domain"/>
    <property type="match status" value="1"/>
</dbReference>
<feature type="compositionally biased region" description="Basic and acidic residues" evidence="2">
    <location>
        <begin position="119"/>
        <end position="136"/>
    </location>
</feature>
<dbReference type="PROSITE" id="PS50053">
    <property type="entry name" value="UBIQUITIN_2"/>
    <property type="match status" value="1"/>
</dbReference>
<dbReference type="Pfam" id="PF02179">
    <property type="entry name" value="BAG"/>
    <property type="match status" value="1"/>
</dbReference>
<dbReference type="Gene3D" id="3.10.20.90">
    <property type="entry name" value="Phosphatidylinositol 3-kinase Catalytic Subunit, Chain A, domain 1"/>
    <property type="match status" value="1"/>
</dbReference>
<dbReference type="GO" id="GO:0050821">
    <property type="term" value="P:protein stabilization"/>
    <property type="evidence" value="ECO:0007669"/>
    <property type="project" value="TreeGrafter"/>
</dbReference>
<gene>
    <name evidence="4" type="ORF">IEQ34_013513</name>
</gene>
<dbReference type="InterPro" id="IPR003103">
    <property type="entry name" value="BAG_domain"/>
</dbReference>
<reference evidence="4 5" key="1">
    <citation type="journal article" date="2021" name="Hortic Res">
        <title>Chromosome-scale assembly of the Dendrobium chrysotoxum genome enhances the understanding of orchid evolution.</title>
        <authorList>
            <person name="Zhang Y."/>
            <person name="Zhang G.Q."/>
            <person name="Zhang D."/>
            <person name="Liu X.D."/>
            <person name="Xu X.Y."/>
            <person name="Sun W.H."/>
            <person name="Yu X."/>
            <person name="Zhu X."/>
            <person name="Wang Z.W."/>
            <person name="Zhao X."/>
            <person name="Zhong W.Y."/>
            <person name="Chen H."/>
            <person name="Yin W.L."/>
            <person name="Huang T."/>
            <person name="Niu S.C."/>
            <person name="Liu Z.J."/>
        </authorList>
    </citation>
    <scope>NUCLEOTIDE SEQUENCE [LARGE SCALE GENOMIC DNA]</scope>
    <source>
        <strain evidence="4">Lindl</strain>
    </source>
</reference>
<dbReference type="EMBL" id="JAGFBR010000012">
    <property type="protein sequence ID" value="KAH0458198.1"/>
    <property type="molecule type" value="Genomic_DNA"/>
</dbReference>
<dbReference type="PANTHER" id="PTHR12329">
    <property type="entry name" value="BCL2-ASSOCIATED ATHANOGENE"/>
    <property type="match status" value="1"/>
</dbReference>
<dbReference type="GO" id="GO:0051087">
    <property type="term" value="F:protein-folding chaperone binding"/>
    <property type="evidence" value="ECO:0007669"/>
    <property type="project" value="InterPro"/>
</dbReference>
<dbReference type="PANTHER" id="PTHR12329:SF17">
    <property type="entry name" value="OS04G0619900 PROTEIN"/>
    <property type="match status" value="1"/>
</dbReference>